<evidence type="ECO:0000256" key="1">
    <source>
        <dbReference type="SAM" id="MobiDB-lite"/>
    </source>
</evidence>
<dbReference type="EMBL" id="CAUYUJ010019610">
    <property type="protein sequence ID" value="CAK0892395.1"/>
    <property type="molecule type" value="Genomic_DNA"/>
</dbReference>
<evidence type="ECO:0008006" key="5">
    <source>
        <dbReference type="Google" id="ProtNLM"/>
    </source>
</evidence>
<gene>
    <name evidence="3" type="ORF">PCOR1329_LOCUS72068</name>
</gene>
<comment type="caution">
    <text evidence="3">The sequence shown here is derived from an EMBL/GenBank/DDBJ whole genome shotgun (WGS) entry which is preliminary data.</text>
</comment>
<proteinExistence type="predicted"/>
<feature type="signal peptide" evidence="2">
    <location>
        <begin position="1"/>
        <end position="18"/>
    </location>
</feature>
<evidence type="ECO:0000256" key="2">
    <source>
        <dbReference type="SAM" id="SignalP"/>
    </source>
</evidence>
<feature type="region of interest" description="Disordered" evidence="1">
    <location>
        <begin position="170"/>
        <end position="189"/>
    </location>
</feature>
<name>A0ABN9X3F2_9DINO</name>
<dbReference type="Proteomes" id="UP001189429">
    <property type="component" value="Unassembled WGS sequence"/>
</dbReference>
<feature type="chain" id="PRO_5045078973" description="Phospholipase B-like" evidence="2">
    <location>
        <begin position="19"/>
        <end position="345"/>
    </location>
</feature>
<sequence length="345" mass="36158">MPAARARLLALAVGAAAGEGPASLRGAAGSSAGDGGAARRLGAPNGKWGPYMDGWSSLPVYAAEVCVRSVGGYAMKYNLWDTHSNRISGWSSTIGAQQTACMAVDAIRDVVEDHPVSPRIFVNGFADSFVQVAIQSVRYRPGAGRAHYTCLGSTTSWYCNLDTVGSLGTPGSNSTSAAPGSGALGAVGAEPEPNGKWGPLMSRWSLLPVYASRICVRDVGGYAMRFNLWDTYANFISDWSSTISAQRTACLDISSIHDVAEGHPISPRIFALGWADSFTQVAIQSVIYEASAGQADYTCLGSTTSWYCNLDTVGSLPTTSTSESPSTSTASACDTWFCWVAGGLR</sequence>
<organism evidence="3 4">
    <name type="scientific">Prorocentrum cordatum</name>
    <dbReference type="NCBI Taxonomy" id="2364126"/>
    <lineage>
        <taxon>Eukaryota</taxon>
        <taxon>Sar</taxon>
        <taxon>Alveolata</taxon>
        <taxon>Dinophyceae</taxon>
        <taxon>Prorocentrales</taxon>
        <taxon>Prorocentraceae</taxon>
        <taxon>Prorocentrum</taxon>
    </lineage>
</organism>
<keyword evidence="2" id="KW-0732">Signal</keyword>
<accession>A0ABN9X3F2</accession>
<protein>
    <recommendedName>
        <fullName evidence="5">Phospholipase B-like</fullName>
    </recommendedName>
</protein>
<keyword evidence="4" id="KW-1185">Reference proteome</keyword>
<evidence type="ECO:0000313" key="3">
    <source>
        <dbReference type="EMBL" id="CAK0892395.1"/>
    </source>
</evidence>
<reference evidence="3" key="1">
    <citation type="submission" date="2023-10" db="EMBL/GenBank/DDBJ databases">
        <authorList>
            <person name="Chen Y."/>
            <person name="Shah S."/>
            <person name="Dougan E. K."/>
            <person name="Thang M."/>
            <person name="Chan C."/>
        </authorList>
    </citation>
    <scope>NUCLEOTIDE SEQUENCE [LARGE SCALE GENOMIC DNA]</scope>
</reference>
<evidence type="ECO:0000313" key="4">
    <source>
        <dbReference type="Proteomes" id="UP001189429"/>
    </source>
</evidence>